<dbReference type="GO" id="GO:0005975">
    <property type="term" value="P:carbohydrate metabolic process"/>
    <property type="evidence" value="ECO:0007669"/>
    <property type="project" value="InterPro"/>
</dbReference>
<dbReference type="Pfam" id="PF03512">
    <property type="entry name" value="Glyco_hydro_52"/>
    <property type="match status" value="1"/>
</dbReference>
<accession>E0XQQ4</accession>
<name>E0XQQ4_9BACT</name>
<dbReference type="GO" id="GO:0009044">
    <property type="term" value="F:xylan 1,4-beta-xylosidase activity"/>
    <property type="evidence" value="ECO:0007669"/>
    <property type="project" value="InterPro"/>
</dbReference>
<dbReference type="AlphaFoldDB" id="E0XQQ4"/>
<dbReference type="InterPro" id="IPR008928">
    <property type="entry name" value="6-hairpin_glycosidase_sf"/>
</dbReference>
<protein>
    <recommendedName>
        <fullName evidence="2">Beta-xylosidase</fullName>
    </recommendedName>
</protein>
<dbReference type="InterPro" id="IPR012341">
    <property type="entry name" value="6hp_glycosidase-like_sf"/>
</dbReference>
<sequence length="710" mass="79572">MKISSSFHAQHSPMGAHSSFTVGMFGAEGGMALEKGGPADGGLYIGYRTESGKFYKLPFYKEAASEAERYSQSDASEQDGADVIFGEADIQRDYKWATDRFHAPGIEFTVRSPFFSIPNPASASEEDLKFASCPVTFLELSLTNDSNERWEAFLALENRTTWMPMSGRGPYKGAVTRNQMGFACQEGFVDEFTHFDIPKGLEMRPNGANFLLPPISGLVFDVEPAETQTIRVVLAYYLAGEVTFNHAASYWYTKYFKSIDEVFKYAFSNQERYLAEVAARDVELETSGLSEEQQFLIAHATRSYYGSTQWLDDGKPLWVVNEGEYLMINTLDLTVDMLFFELKFNPWTVRNVLEQFVDRYSYVDQVFSPEDPETLYPGGISFSHDMGVGNHFSRPGNSCYECPGLDRKCFSYMTCEQLTNWILCAGVYLHKTRDVEFLNKHHELLLQCLESLLNRDHPDASQRNGLMSFESSRTEGGGEITTYDSLDHSLGQARGNVYLAGKCWASYLALEQLLGQLDEVEAAASSRAAAVRCANSLEAAYDESLGFIPAVLENNNQSAIIPAAEALVYPWQMGLKDAVDEEGPFGGYIRMLKRHLRNILNPEMCLYEDGGWKLSSSADNSWMSKISISQFVVREILGMSYEGEERANAAHVSWQVKGSEFYACSDQFGAGKPIGSLYYPRIVANILWMDSDAMKHHPMPEESPSSHCTL</sequence>
<evidence type="ECO:0008006" key="2">
    <source>
        <dbReference type="Google" id="ProtNLM"/>
    </source>
</evidence>
<dbReference type="SUPFAM" id="SSF48208">
    <property type="entry name" value="Six-hairpin glycosidases"/>
    <property type="match status" value="1"/>
</dbReference>
<dbReference type="Gene3D" id="1.50.10.10">
    <property type="match status" value="1"/>
</dbReference>
<dbReference type="CAZy" id="GH52">
    <property type="family name" value="Glycoside Hydrolase Family 52"/>
</dbReference>
<reference evidence="1" key="1">
    <citation type="journal article" date="2011" name="Environ. Microbiol.">
        <title>Time-series analyses of Monterey Bay coastal microbial picoplankton using a 'genome proxy' microarray.</title>
        <authorList>
            <person name="Rich V.I."/>
            <person name="Pham V.D."/>
            <person name="Eppley J."/>
            <person name="Shi Y."/>
            <person name="DeLong E.F."/>
        </authorList>
    </citation>
    <scope>NUCLEOTIDE SEQUENCE</scope>
</reference>
<dbReference type="InterPro" id="IPR000852">
    <property type="entry name" value="Glyco_hydro_52"/>
</dbReference>
<dbReference type="PRINTS" id="PR00845">
    <property type="entry name" value="GLHYDRLASE52"/>
</dbReference>
<organism evidence="1">
    <name type="scientific">uncultured Verrucomicrobiales bacterium HF0010_05E02</name>
    <dbReference type="NCBI Taxonomy" id="710995"/>
    <lineage>
        <taxon>Bacteria</taxon>
        <taxon>Pseudomonadati</taxon>
        <taxon>Verrucomicrobiota</taxon>
        <taxon>Verrucomicrobiia</taxon>
        <taxon>Verrucomicrobiales</taxon>
        <taxon>environmental samples</taxon>
    </lineage>
</organism>
<evidence type="ECO:0000313" key="1">
    <source>
        <dbReference type="EMBL" id="ADI16745.1"/>
    </source>
</evidence>
<proteinExistence type="predicted"/>
<dbReference type="EMBL" id="GU474845">
    <property type="protein sequence ID" value="ADI16745.1"/>
    <property type="molecule type" value="Genomic_DNA"/>
</dbReference>